<organism evidence="7 8">
    <name type="scientific">Fructobacillus durionis</name>
    <dbReference type="NCBI Taxonomy" id="283737"/>
    <lineage>
        <taxon>Bacteria</taxon>
        <taxon>Bacillati</taxon>
        <taxon>Bacillota</taxon>
        <taxon>Bacilli</taxon>
        <taxon>Lactobacillales</taxon>
        <taxon>Lactobacillaceae</taxon>
        <taxon>Fructobacillus</taxon>
    </lineage>
</organism>
<dbReference type="NCBIfam" id="TIGR03124">
    <property type="entry name" value="citrate_citX"/>
    <property type="match status" value="1"/>
</dbReference>
<evidence type="ECO:0000313" key="7">
    <source>
        <dbReference type="EMBL" id="SFB96822.1"/>
    </source>
</evidence>
<reference evidence="7 8" key="1">
    <citation type="submission" date="2016-10" db="EMBL/GenBank/DDBJ databases">
        <authorList>
            <person name="de Groot N.N."/>
        </authorList>
    </citation>
    <scope>NUCLEOTIDE SEQUENCE [LARGE SCALE GENOMIC DNA]</scope>
    <source>
        <strain evidence="7 8">DSM 19113</strain>
    </source>
</reference>
<keyword evidence="2" id="KW-0808">Transferase</keyword>
<dbReference type="GO" id="GO:0005524">
    <property type="term" value="F:ATP binding"/>
    <property type="evidence" value="ECO:0007669"/>
    <property type="project" value="UniProtKB-KW"/>
</dbReference>
<dbReference type="InterPro" id="IPR002736">
    <property type="entry name" value="CitG"/>
</dbReference>
<sequence length="472" mass="51924">MNEKVDVFKQGQSVTLEEVLENREWRSYKQSQLEKVYPDDTVVAVKLNMPGAVKNSPQIEQLFQAGWRVLLSDFEDLPIKKIVLDLKRKTGPEGFIVLQAALVDVKKVSITFEESFFLGRLFDSDVMSNQDSAYQLSRTALGFNPRTCLVCGDNAKACARDQRHDLNDLHEVINSLYNEYFVDDVLLPVFSTKAVVKAASFGFLAEAVTNPKPGLVDPVSVGAHNDMNIYTFVDSTLALQDYFKQTFEAGQTFSDCDLKKLLAKIRPFGIAAEESMILATNGINTHKGAIFTAGILLAAYGYASRGKDLVALSDVQEIVSQMGADLVEKELDSQPAKDTTTLTAGQSQFHQYKLTGVRGEVQKGLQPLRQFGLKALRESTGHENDRLLDSLMALAGGIEDSTLIKRAKTPEITKEMVEYVETFQKMGGASTVAGKAFLSELDDIFIARHLSIGGAADYLILTALVGRLNGLI</sequence>
<dbReference type="RefSeq" id="WP_159427784.1">
    <property type="nucleotide sequence ID" value="NZ_FOLI01000002.1"/>
</dbReference>
<dbReference type="InterPro" id="IPR005551">
    <property type="entry name" value="CitX"/>
</dbReference>
<dbReference type="GO" id="GO:0051191">
    <property type="term" value="P:prosthetic group biosynthetic process"/>
    <property type="evidence" value="ECO:0007669"/>
    <property type="project" value="InterPro"/>
</dbReference>
<dbReference type="GO" id="GO:0050519">
    <property type="term" value="F:holo-citrate lyase synthase activity"/>
    <property type="evidence" value="ECO:0007669"/>
    <property type="project" value="UniProtKB-EC"/>
</dbReference>
<evidence type="ECO:0000256" key="4">
    <source>
        <dbReference type="ARBA" id="ARBA00022741"/>
    </source>
</evidence>
<keyword evidence="3" id="KW-0548">Nucleotidyltransferase</keyword>
<name>A0A1I1FCW0_9LACO</name>
<dbReference type="Pfam" id="PF03802">
    <property type="entry name" value="CitX"/>
    <property type="match status" value="1"/>
</dbReference>
<dbReference type="Gene3D" id="1.10.4200.10">
    <property type="entry name" value="Triphosphoribosyl-dephospho-CoA protein"/>
    <property type="match status" value="1"/>
</dbReference>
<evidence type="ECO:0000256" key="6">
    <source>
        <dbReference type="ARBA" id="ARBA00048574"/>
    </source>
</evidence>
<keyword evidence="4" id="KW-0547">Nucleotide-binding</keyword>
<accession>A0A1I1FCW0</accession>
<dbReference type="STRING" id="283737.SAMN05660453_0749"/>
<dbReference type="OrthoDB" id="114886at2"/>
<dbReference type="EMBL" id="FOLI01000002">
    <property type="protein sequence ID" value="SFB96822.1"/>
    <property type="molecule type" value="Genomic_DNA"/>
</dbReference>
<dbReference type="GO" id="GO:0046917">
    <property type="term" value="F:triphosphoribosyl-dephospho-CoA synthase activity"/>
    <property type="evidence" value="ECO:0007669"/>
    <property type="project" value="UniProtKB-EC"/>
</dbReference>
<dbReference type="PANTHER" id="PTHR30201:SF2">
    <property type="entry name" value="2-(5''-TRIPHOSPHORIBOSYL)-3'-DEPHOSPHOCOENZYME-A SYNTHASE"/>
    <property type="match status" value="1"/>
</dbReference>
<dbReference type="PANTHER" id="PTHR30201">
    <property type="entry name" value="TRIPHOSPHORIBOSYL-DEPHOSPHO-COA SYNTHASE"/>
    <property type="match status" value="1"/>
</dbReference>
<evidence type="ECO:0000256" key="2">
    <source>
        <dbReference type="ARBA" id="ARBA00022679"/>
    </source>
</evidence>
<evidence type="ECO:0000256" key="5">
    <source>
        <dbReference type="ARBA" id="ARBA00022840"/>
    </source>
</evidence>
<keyword evidence="5" id="KW-0067">ATP-binding</keyword>
<dbReference type="Proteomes" id="UP000199376">
    <property type="component" value="Unassembled WGS sequence"/>
</dbReference>
<evidence type="ECO:0000313" key="8">
    <source>
        <dbReference type="Proteomes" id="UP000199376"/>
    </source>
</evidence>
<keyword evidence="8" id="KW-1185">Reference proteome</keyword>
<proteinExistence type="predicted"/>
<evidence type="ECO:0000256" key="3">
    <source>
        <dbReference type="ARBA" id="ARBA00022695"/>
    </source>
</evidence>
<comment type="catalytic activity">
    <reaction evidence="1">
        <text>3'-dephospho-CoA + ATP = 2'-(5''-triphospho-alpha-D-ribosyl)-3'-dephospho-CoA + adenine</text>
        <dbReference type="Rhea" id="RHEA:15117"/>
        <dbReference type="ChEBI" id="CHEBI:16708"/>
        <dbReference type="ChEBI" id="CHEBI:30616"/>
        <dbReference type="ChEBI" id="CHEBI:57328"/>
        <dbReference type="ChEBI" id="CHEBI:61378"/>
        <dbReference type="EC" id="2.4.2.52"/>
    </reaction>
</comment>
<dbReference type="Pfam" id="PF01874">
    <property type="entry name" value="CitG"/>
    <property type="match status" value="1"/>
</dbReference>
<comment type="catalytic activity">
    <reaction evidence="6">
        <text>apo-[citrate lyase ACP] + 2'-(5''-triphospho-alpha-D-ribosyl)-3'-dephospho-CoA = holo-[citrate lyase ACP] + diphosphate</text>
        <dbReference type="Rhea" id="RHEA:16333"/>
        <dbReference type="Rhea" id="RHEA-COMP:10157"/>
        <dbReference type="Rhea" id="RHEA-COMP:10158"/>
        <dbReference type="ChEBI" id="CHEBI:29999"/>
        <dbReference type="ChEBI" id="CHEBI:33019"/>
        <dbReference type="ChEBI" id="CHEBI:61378"/>
        <dbReference type="ChEBI" id="CHEBI:82683"/>
        <dbReference type="EC" id="2.7.7.61"/>
    </reaction>
</comment>
<protein>
    <submittedName>
        <fullName evidence="7">Holo-ACP synthase / triphosphoribosyl-dephospho-CoA synthase</fullName>
    </submittedName>
</protein>
<evidence type="ECO:0000256" key="1">
    <source>
        <dbReference type="ARBA" id="ARBA00001210"/>
    </source>
</evidence>
<gene>
    <name evidence="7" type="ORF">SAMN05660453_0749</name>
</gene>
<dbReference type="AlphaFoldDB" id="A0A1I1FCW0"/>